<dbReference type="InterPro" id="IPR050570">
    <property type="entry name" value="Cell_wall_metabolism_enzyme"/>
</dbReference>
<name>A0A1I4X814_9FLAO</name>
<dbReference type="Pfam" id="PF01551">
    <property type="entry name" value="Peptidase_M23"/>
    <property type="match status" value="1"/>
</dbReference>
<keyword evidence="7" id="KW-0482">Metalloprotease</keyword>
<comment type="cofactor">
    <cofactor evidence="1">
        <name>Zn(2+)</name>
        <dbReference type="ChEBI" id="CHEBI:29105"/>
    </cofactor>
</comment>
<evidence type="ECO:0000313" key="11">
    <source>
        <dbReference type="EMBL" id="SFN22037.1"/>
    </source>
</evidence>
<keyword evidence="6" id="KW-0862">Zinc</keyword>
<feature type="signal peptide" evidence="8">
    <location>
        <begin position="1"/>
        <end position="18"/>
    </location>
</feature>
<dbReference type="CDD" id="cd12797">
    <property type="entry name" value="M23_peptidase"/>
    <property type="match status" value="1"/>
</dbReference>
<feature type="domain" description="Csd3-like second N-terminal" evidence="10">
    <location>
        <begin position="145"/>
        <end position="268"/>
    </location>
</feature>
<dbReference type="Proteomes" id="UP000199036">
    <property type="component" value="Unassembled WGS sequence"/>
</dbReference>
<evidence type="ECO:0000256" key="4">
    <source>
        <dbReference type="ARBA" id="ARBA00022723"/>
    </source>
</evidence>
<dbReference type="SUPFAM" id="SSF51261">
    <property type="entry name" value="Duplicated hybrid motif"/>
    <property type="match status" value="1"/>
</dbReference>
<dbReference type="InterPro" id="IPR045834">
    <property type="entry name" value="Csd3_N2"/>
</dbReference>
<dbReference type="Pfam" id="PF19425">
    <property type="entry name" value="Csd3_N2"/>
    <property type="match status" value="1"/>
</dbReference>
<dbReference type="PROSITE" id="PS51257">
    <property type="entry name" value="PROKAR_LIPOPROTEIN"/>
    <property type="match status" value="1"/>
</dbReference>
<dbReference type="InterPro" id="IPR016047">
    <property type="entry name" value="M23ase_b-sheet_dom"/>
</dbReference>
<keyword evidence="12" id="KW-1185">Reference proteome</keyword>
<feature type="chain" id="PRO_5011756672" evidence="8">
    <location>
        <begin position="19"/>
        <end position="415"/>
    </location>
</feature>
<dbReference type="EMBL" id="FOVI01000002">
    <property type="protein sequence ID" value="SFN22037.1"/>
    <property type="molecule type" value="Genomic_DNA"/>
</dbReference>
<evidence type="ECO:0000256" key="3">
    <source>
        <dbReference type="ARBA" id="ARBA00022670"/>
    </source>
</evidence>
<feature type="domain" description="M23ase beta-sheet core" evidence="9">
    <location>
        <begin position="281"/>
        <end position="375"/>
    </location>
</feature>
<dbReference type="AlphaFoldDB" id="A0A1I4X814"/>
<sequence length="415" mass="47023">MKFFQLILSLTVFSVLFACNKKVSEPEFAEVAVKDKEEVKPEFAYGFSLNEYHVERDTVERGDNLSLILARHNYDATEIHDIVGKVRDSFDVRKIKAGKTFTLLKSKETIPKLEILIYEPDKMGFQVIDFRDSIHAYTVDYPVSYKVKTIAGEIDGSLSASIQKEGLDPGLAAGLAKRFAWTVDFFKFKSGDKFALSVKEKFINDSIYVGTEEILGAYFSYNGKDVYGFPYKQEGEKEAQFFDENGKQMRTMFLKSPLKYFTITSKFSKNRFHPVQKRFKAHNGTDYAAPHGTPIMTTASGVVVETGRTSGNGNYVKVKHNNMYTTQYLHMSKILVRRGQSVTQGQVIGKVGSTGLATGPHVCYRFWKNGVQVDPLKQKLPTSLVMDKKDIANYLTQIKPVKKAIEDKLQEKFEN</sequence>
<keyword evidence="4" id="KW-0479">Metal-binding</keyword>
<keyword evidence="8" id="KW-0732">Signal</keyword>
<keyword evidence="5" id="KW-0378">Hydrolase</keyword>
<dbReference type="GO" id="GO:0004222">
    <property type="term" value="F:metalloendopeptidase activity"/>
    <property type="evidence" value="ECO:0007669"/>
    <property type="project" value="TreeGrafter"/>
</dbReference>
<proteinExistence type="predicted"/>
<evidence type="ECO:0000256" key="7">
    <source>
        <dbReference type="ARBA" id="ARBA00023049"/>
    </source>
</evidence>
<dbReference type="InterPro" id="IPR011055">
    <property type="entry name" value="Dup_hybrid_motif"/>
</dbReference>
<evidence type="ECO:0000313" key="12">
    <source>
        <dbReference type="Proteomes" id="UP000199036"/>
    </source>
</evidence>
<evidence type="ECO:0000256" key="5">
    <source>
        <dbReference type="ARBA" id="ARBA00022801"/>
    </source>
</evidence>
<dbReference type="Gene3D" id="3.10.450.350">
    <property type="match status" value="2"/>
</dbReference>
<evidence type="ECO:0000256" key="2">
    <source>
        <dbReference type="ARBA" id="ARBA00004196"/>
    </source>
</evidence>
<dbReference type="GO" id="GO:0030313">
    <property type="term" value="C:cell envelope"/>
    <property type="evidence" value="ECO:0007669"/>
    <property type="project" value="UniProtKB-SubCell"/>
</dbReference>
<keyword evidence="3" id="KW-0645">Protease</keyword>
<dbReference type="PANTHER" id="PTHR21666:SF288">
    <property type="entry name" value="CELL DIVISION PROTEIN YTFB"/>
    <property type="match status" value="1"/>
</dbReference>
<evidence type="ECO:0000256" key="1">
    <source>
        <dbReference type="ARBA" id="ARBA00001947"/>
    </source>
</evidence>
<evidence type="ECO:0000259" key="10">
    <source>
        <dbReference type="Pfam" id="PF19425"/>
    </source>
</evidence>
<protein>
    <submittedName>
        <fullName evidence="11">Peptidase family M23</fullName>
    </submittedName>
</protein>
<evidence type="ECO:0000256" key="6">
    <source>
        <dbReference type="ARBA" id="ARBA00022833"/>
    </source>
</evidence>
<dbReference type="Gene3D" id="2.70.70.10">
    <property type="entry name" value="Glucose Permease (Domain IIA)"/>
    <property type="match status" value="1"/>
</dbReference>
<gene>
    <name evidence="11" type="ORF">SAMN05421741_102173</name>
</gene>
<dbReference type="OrthoDB" id="9810477at2"/>
<organism evidence="11 12">
    <name type="scientific">Paenimyroides ummariense</name>
    <dbReference type="NCBI Taxonomy" id="913024"/>
    <lineage>
        <taxon>Bacteria</taxon>
        <taxon>Pseudomonadati</taxon>
        <taxon>Bacteroidota</taxon>
        <taxon>Flavobacteriia</taxon>
        <taxon>Flavobacteriales</taxon>
        <taxon>Flavobacteriaceae</taxon>
        <taxon>Paenimyroides</taxon>
    </lineage>
</organism>
<evidence type="ECO:0000259" key="9">
    <source>
        <dbReference type="Pfam" id="PF01551"/>
    </source>
</evidence>
<evidence type="ECO:0000256" key="8">
    <source>
        <dbReference type="SAM" id="SignalP"/>
    </source>
</evidence>
<reference evidence="12" key="1">
    <citation type="submission" date="2016-10" db="EMBL/GenBank/DDBJ databases">
        <authorList>
            <person name="Varghese N."/>
            <person name="Submissions S."/>
        </authorList>
    </citation>
    <scope>NUCLEOTIDE SEQUENCE [LARGE SCALE GENOMIC DNA]</scope>
    <source>
        <strain evidence="12">DS-12</strain>
    </source>
</reference>
<dbReference type="GO" id="GO:0006508">
    <property type="term" value="P:proteolysis"/>
    <property type="evidence" value="ECO:0007669"/>
    <property type="project" value="UniProtKB-KW"/>
</dbReference>
<dbReference type="STRING" id="913024.SAMN05421741_102173"/>
<dbReference type="PANTHER" id="PTHR21666">
    <property type="entry name" value="PEPTIDASE-RELATED"/>
    <property type="match status" value="1"/>
</dbReference>
<accession>A0A1I4X814</accession>
<dbReference type="GO" id="GO:0046872">
    <property type="term" value="F:metal ion binding"/>
    <property type="evidence" value="ECO:0007669"/>
    <property type="project" value="UniProtKB-KW"/>
</dbReference>
<comment type="subcellular location">
    <subcellularLocation>
        <location evidence="2">Cell envelope</location>
    </subcellularLocation>
</comment>